<evidence type="ECO:0000256" key="1">
    <source>
        <dbReference type="SAM" id="MobiDB-lite"/>
    </source>
</evidence>
<dbReference type="OrthoDB" id="9997953at2"/>
<keyword evidence="2" id="KW-0812">Transmembrane</keyword>
<keyword evidence="4" id="KW-1185">Reference proteome</keyword>
<accession>L0A4Q4</accession>
<dbReference type="Proteomes" id="UP000010467">
    <property type="component" value="Chromosome"/>
</dbReference>
<name>L0A4Q4_DEIPD</name>
<proteinExistence type="predicted"/>
<keyword evidence="2" id="KW-0472">Membrane</keyword>
<gene>
    <name evidence="3" type="ordered locus">Deipe_3399</name>
</gene>
<keyword evidence="2" id="KW-1133">Transmembrane helix</keyword>
<evidence type="ECO:0000313" key="4">
    <source>
        <dbReference type="Proteomes" id="UP000010467"/>
    </source>
</evidence>
<evidence type="ECO:0000313" key="3">
    <source>
        <dbReference type="EMBL" id="AFZ68836.1"/>
    </source>
</evidence>
<dbReference type="STRING" id="937777.Deipe_3399"/>
<dbReference type="PATRIC" id="fig|937777.3.peg.3412"/>
<dbReference type="KEGG" id="dpd:Deipe_3399"/>
<dbReference type="HOGENOM" id="CLU_2616166_0_0_0"/>
<protein>
    <submittedName>
        <fullName evidence="3">Uncharacterized protein</fullName>
    </submittedName>
</protein>
<dbReference type="AlphaFoldDB" id="L0A4Q4"/>
<dbReference type="EMBL" id="CP003382">
    <property type="protein sequence ID" value="AFZ68836.1"/>
    <property type="molecule type" value="Genomic_DNA"/>
</dbReference>
<dbReference type="RefSeq" id="WP_015237134.1">
    <property type="nucleotide sequence ID" value="NC_019793.1"/>
</dbReference>
<feature type="transmembrane region" description="Helical" evidence="2">
    <location>
        <begin position="39"/>
        <end position="72"/>
    </location>
</feature>
<evidence type="ECO:0000256" key="2">
    <source>
        <dbReference type="SAM" id="Phobius"/>
    </source>
</evidence>
<organism evidence="3 4">
    <name type="scientific">Deinococcus peraridilitoris (strain DSM 19664 / LMG 22246 / CIP 109416 / KR-200)</name>
    <dbReference type="NCBI Taxonomy" id="937777"/>
    <lineage>
        <taxon>Bacteria</taxon>
        <taxon>Thermotogati</taxon>
        <taxon>Deinococcota</taxon>
        <taxon>Deinococci</taxon>
        <taxon>Deinococcales</taxon>
        <taxon>Deinococcaceae</taxon>
        <taxon>Deinococcus</taxon>
    </lineage>
</organism>
<feature type="region of interest" description="Disordered" evidence="1">
    <location>
        <begin position="1"/>
        <end position="27"/>
    </location>
</feature>
<sequence length="78" mass="8520">MTEQQPDARVLKSTGPTGPQASGRGVRGAAVPDFDWRDFLAMVVAAFQVLWAPIALFTGGFFLFYVLAWAWLRIFAGG</sequence>
<reference evidence="4" key="1">
    <citation type="submission" date="2012-03" db="EMBL/GenBank/DDBJ databases">
        <title>Complete sequence of chromosome of Deinococcus peraridilitoris DSM 19664.</title>
        <authorList>
            <person name="Lucas S."/>
            <person name="Copeland A."/>
            <person name="Lapidus A."/>
            <person name="Glavina del Rio T."/>
            <person name="Dalin E."/>
            <person name="Tice H."/>
            <person name="Bruce D."/>
            <person name="Goodwin L."/>
            <person name="Pitluck S."/>
            <person name="Peters L."/>
            <person name="Mikhailova N."/>
            <person name="Lu M."/>
            <person name="Kyrpides N."/>
            <person name="Mavromatis K."/>
            <person name="Ivanova N."/>
            <person name="Brettin T."/>
            <person name="Detter J.C."/>
            <person name="Han C."/>
            <person name="Larimer F."/>
            <person name="Land M."/>
            <person name="Hauser L."/>
            <person name="Markowitz V."/>
            <person name="Cheng J.-F."/>
            <person name="Hugenholtz P."/>
            <person name="Woyke T."/>
            <person name="Wu D."/>
            <person name="Pukall R."/>
            <person name="Steenblock K."/>
            <person name="Brambilla E."/>
            <person name="Klenk H.-P."/>
            <person name="Eisen J.A."/>
        </authorList>
    </citation>
    <scope>NUCLEOTIDE SEQUENCE [LARGE SCALE GENOMIC DNA]</scope>
    <source>
        <strain evidence="4">DSM 19664 / LMG 22246 / CIP 109416 / KR-200</strain>
    </source>
</reference>